<comment type="caution">
    <text evidence="8">The sequence shown here is derived from an EMBL/GenBank/DDBJ whole genome shotgun (WGS) entry which is preliminary data.</text>
</comment>
<keyword evidence="9" id="KW-1185">Reference proteome</keyword>
<comment type="subunit">
    <text evidence="7">Part of the multisubunit transport protein particle (TRAPP) complex.</text>
</comment>
<sequence>MPAMYSLWIVGRNGGLLYSRDFLPLPPIEFNDKLRLASSWFGMCGIAAQLSPVPDSSGIQLMQADTFDLHSFHTLTGTTFMLLTEPHTPDATELLRTTVYELYCDYVLKNPFHEMDQVVKSELFDHNLLALIGAINRRWGVGLVQQ</sequence>
<organism evidence="8 9">
    <name type="scientific">Chlorella vulgaris</name>
    <name type="common">Green alga</name>
    <dbReference type="NCBI Taxonomy" id="3077"/>
    <lineage>
        <taxon>Eukaryota</taxon>
        <taxon>Viridiplantae</taxon>
        <taxon>Chlorophyta</taxon>
        <taxon>core chlorophytes</taxon>
        <taxon>Trebouxiophyceae</taxon>
        <taxon>Chlorellales</taxon>
        <taxon>Chlorellaceae</taxon>
        <taxon>Chlorella clade</taxon>
        <taxon>Chlorella</taxon>
    </lineage>
</organism>
<dbReference type="GO" id="GO:0006888">
    <property type="term" value="P:endoplasmic reticulum to Golgi vesicle-mediated transport"/>
    <property type="evidence" value="ECO:0007669"/>
    <property type="project" value="UniProtKB-UniRule"/>
</dbReference>
<accession>A0A9D4TIV4</accession>
<comment type="similarity">
    <text evidence="6">Belongs to the TRAPP small subunits family. TRAPPC4 subfamily.</text>
</comment>
<evidence type="ECO:0000256" key="6">
    <source>
        <dbReference type="ARBA" id="ARBA00038179"/>
    </source>
</evidence>
<dbReference type="Pfam" id="PF04099">
    <property type="entry name" value="Sybindin"/>
    <property type="match status" value="1"/>
</dbReference>
<evidence type="ECO:0000256" key="7">
    <source>
        <dbReference type="RuleBase" id="RU366065"/>
    </source>
</evidence>
<dbReference type="PANTHER" id="PTHR23249:SF15">
    <property type="entry name" value="TRAFFICKING PROTEIN PARTICLE COMPLEX SUBUNIT 4"/>
    <property type="match status" value="1"/>
</dbReference>
<dbReference type="OrthoDB" id="246406at2759"/>
<evidence type="ECO:0000256" key="3">
    <source>
        <dbReference type="ARBA" id="ARBA00022824"/>
    </source>
</evidence>
<dbReference type="Gene3D" id="3.30.450.70">
    <property type="match status" value="1"/>
</dbReference>
<dbReference type="CDD" id="cd14856">
    <property type="entry name" value="TRAPPC4_synbindin"/>
    <property type="match status" value="1"/>
</dbReference>
<dbReference type="GO" id="GO:0005794">
    <property type="term" value="C:Golgi apparatus"/>
    <property type="evidence" value="ECO:0007669"/>
    <property type="project" value="UniProtKB-SubCell"/>
</dbReference>
<evidence type="ECO:0000256" key="5">
    <source>
        <dbReference type="ARBA" id="ARBA00023034"/>
    </source>
</evidence>
<evidence type="ECO:0000313" key="8">
    <source>
        <dbReference type="EMBL" id="KAI3426462.1"/>
    </source>
</evidence>
<dbReference type="GO" id="GO:0005783">
    <property type="term" value="C:endoplasmic reticulum"/>
    <property type="evidence" value="ECO:0007669"/>
    <property type="project" value="UniProtKB-SubCell"/>
</dbReference>
<dbReference type="AlphaFoldDB" id="A0A9D4TIV4"/>
<keyword evidence="4 7" id="KW-0931">ER-Golgi transport</keyword>
<dbReference type="EMBL" id="SIDB01000011">
    <property type="protein sequence ID" value="KAI3426462.1"/>
    <property type="molecule type" value="Genomic_DNA"/>
</dbReference>
<reference evidence="8" key="1">
    <citation type="journal article" date="2019" name="Plant J.">
        <title>Chlorella vulgaris genome assembly and annotation reveals the molecular basis for metabolic acclimation to high light conditions.</title>
        <authorList>
            <person name="Cecchin M."/>
            <person name="Marcolungo L."/>
            <person name="Rossato M."/>
            <person name="Girolomoni L."/>
            <person name="Cosentino E."/>
            <person name="Cuine S."/>
            <person name="Li-Beisson Y."/>
            <person name="Delledonne M."/>
            <person name="Ballottari M."/>
        </authorList>
    </citation>
    <scope>NUCLEOTIDE SEQUENCE</scope>
    <source>
        <strain evidence="8">211/11P</strain>
    </source>
</reference>
<gene>
    <name evidence="8" type="ORF">D9Q98_008829</name>
</gene>
<reference evidence="8" key="2">
    <citation type="submission" date="2020-11" db="EMBL/GenBank/DDBJ databases">
        <authorList>
            <person name="Cecchin M."/>
            <person name="Marcolungo L."/>
            <person name="Rossato M."/>
            <person name="Girolomoni L."/>
            <person name="Cosentino E."/>
            <person name="Cuine S."/>
            <person name="Li-Beisson Y."/>
            <person name="Delledonne M."/>
            <person name="Ballottari M."/>
        </authorList>
    </citation>
    <scope>NUCLEOTIDE SEQUENCE</scope>
    <source>
        <strain evidence="8">211/11P</strain>
        <tissue evidence="8">Whole cell</tissue>
    </source>
</reference>
<dbReference type="GO" id="GO:0030008">
    <property type="term" value="C:TRAPP complex"/>
    <property type="evidence" value="ECO:0007669"/>
    <property type="project" value="UniProtKB-UniRule"/>
</dbReference>
<dbReference type="SUPFAM" id="SSF64356">
    <property type="entry name" value="SNARE-like"/>
    <property type="match status" value="1"/>
</dbReference>
<comment type="subcellular location">
    <subcellularLocation>
        <location evidence="7">Endoplasmic reticulum</location>
    </subcellularLocation>
    <subcellularLocation>
        <location evidence="7">Golgi apparatus</location>
        <location evidence="7">cis-Golgi network</location>
    </subcellularLocation>
    <subcellularLocation>
        <location evidence="1">Golgi apparatus</location>
    </subcellularLocation>
</comment>
<keyword evidence="2 7" id="KW-0813">Transport</keyword>
<dbReference type="Proteomes" id="UP001055712">
    <property type="component" value="Unassembled WGS sequence"/>
</dbReference>
<proteinExistence type="inferred from homology"/>
<dbReference type="PANTHER" id="PTHR23249">
    <property type="entry name" value="TRAFFICKING PROTEIN PARTICLE COMPLEX SUBUNIT"/>
    <property type="match status" value="1"/>
</dbReference>
<protein>
    <recommendedName>
        <fullName evidence="7">Trafficking protein particle complex subunit</fullName>
    </recommendedName>
</protein>
<keyword evidence="3 7" id="KW-0256">Endoplasmic reticulum</keyword>
<dbReference type="InterPro" id="IPR007233">
    <property type="entry name" value="TRAPPC"/>
</dbReference>
<dbReference type="InterPro" id="IPR011012">
    <property type="entry name" value="Longin-like_dom_sf"/>
</dbReference>
<dbReference type="SMART" id="SM01399">
    <property type="entry name" value="Sybindin"/>
    <property type="match status" value="1"/>
</dbReference>
<evidence type="ECO:0000256" key="4">
    <source>
        <dbReference type="ARBA" id="ARBA00022892"/>
    </source>
</evidence>
<name>A0A9D4TIV4_CHLVU</name>
<evidence type="ECO:0000313" key="9">
    <source>
        <dbReference type="Proteomes" id="UP001055712"/>
    </source>
</evidence>
<evidence type="ECO:0000256" key="2">
    <source>
        <dbReference type="ARBA" id="ARBA00022448"/>
    </source>
</evidence>
<keyword evidence="5 7" id="KW-0333">Golgi apparatus</keyword>
<evidence type="ECO:0000256" key="1">
    <source>
        <dbReference type="ARBA" id="ARBA00004555"/>
    </source>
</evidence>